<reference evidence="2 3" key="1">
    <citation type="submission" date="2018-06" db="EMBL/GenBank/DDBJ databases">
        <title>The Genome of Cuscuta australis (Dodder) Provides Insight into the Evolution of Plant Parasitism.</title>
        <authorList>
            <person name="Liu H."/>
        </authorList>
    </citation>
    <scope>NUCLEOTIDE SEQUENCE [LARGE SCALE GENOMIC DNA]</scope>
    <source>
        <strain evidence="3">cv. Yunnan</strain>
        <tissue evidence="2">Vines</tissue>
    </source>
</reference>
<dbReference type="Proteomes" id="UP000249390">
    <property type="component" value="Unassembled WGS sequence"/>
</dbReference>
<proteinExistence type="predicted"/>
<gene>
    <name evidence="2" type="ORF">DM860_002689</name>
</gene>
<comment type="caution">
    <text evidence="2">The sequence shown here is derived from an EMBL/GenBank/DDBJ whole genome shotgun (WGS) entry which is preliminary data.</text>
</comment>
<keyword evidence="3" id="KW-1185">Reference proteome</keyword>
<protein>
    <submittedName>
        <fullName evidence="2">Uncharacterized protein</fullName>
    </submittedName>
</protein>
<accession>A0A328D2S9</accession>
<evidence type="ECO:0000313" key="3">
    <source>
        <dbReference type="Proteomes" id="UP000249390"/>
    </source>
</evidence>
<evidence type="ECO:0000256" key="1">
    <source>
        <dbReference type="SAM" id="MobiDB-lite"/>
    </source>
</evidence>
<dbReference type="EMBL" id="NQVE01000209">
    <property type="protein sequence ID" value="RAL38711.1"/>
    <property type="molecule type" value="Genomic_DNA"/>
</dbReference>
<organism evidence="2 3">
    <name type="scientific">Cuscuta australis</name>
    <dbReference type="NCBI Taxonomy" id="267555"/>
    <lineage>
        <taxon>Eukaryota</taxon>
        <taxon>Viridiplantae</taxon>
        <taxon>Streptophyta</taxon>
        <taxon>Embryophyta</taxon>
        <taxon>Tracheophyta</taxon>
        <taxon>Spermatophyta</taxon>
        <taxon>Magnoliopsida</taxon>
        <taxon>eudicotyledons</taxon>
        <taxon>Gunneridae</taxon>
        <taxon>Pentapetalae</taxon>
        <taxon>asterids</taxon>
        <taxon>lamiids</taxon>
        <taxon>Solanales</taxon>
        <taxon>Convolvulaceae</taxon>
        <taxon>Cuscuteae</taxon>
        <taxon>Cuscuta</taxon>
        <taxon>Cuscuta subgen. Grammica</taxon>
        <taxon>Cuscuta sect. Cleistogrammica</taxon>
    </lineage>
</organism>
<name>A0A328D2S9_9ASTE</name>
<sequence length="156" mass="16896">MEGSSSCGFEEILSTWTKIVVKQEKRLCISLSPACSQVKCGEPLNWVEENMRMLAVLESRRQKRLGQGRNRVGSGETDGAAEPVYGSGDLHESQTMASRNGDGRGRGRRCLRSGQGSQNSADGSTVKCGDGGASTLWGRIVVVVVWMEDGWWGGAW</sequence>
<evidence type="ECO:0000313" key="2">
    <source>
        <dbReference type="EMBL" id="RAL38711.1"/>
    </source>
</evidence>
<dbReference type="AlphaFoldDB" id="A0A328D2S9"/>
<feature type="region of interest" description="Disordered" evidence="1">
    <location>
        <begin position="65"/>
        <end position="128"/>
    </location>
</feature>